<dbReference type="Gene3D" id="1.20.5.1930">
    <property type="match status" value="1"/>
</dbReference>
<keyword evidence="7" id="KW-0067">ATP-binding</keyword>
<gene>
    <name evidence="11" type="ORF">QLQ12_01455</name>
</gene>
<comment type="catalytic activity">
    <reaction evidence="1">
        <text>ATP + protein L-histidine = ADP + protein N-phospho-L-histidine.</text>
        <dbReference type="EC" id="2.7.13.3"/>
    </reaction>
</comment>
<evidence type="ECO:0000256" key="2">
    <source>
        <dbReference type="ARBA" id="ARBA00012438"/>
    </source>
</evidence>
<evidence type="ECO:0000256" key="5">
    <source>
        <dbReference type="ARBA" id="ARBA00022741"/>
    </source>
</evidence>
<keyword evidence="5" id="KW-0547">Nucleotide-binding</keyword>
<accession>A0ABT6WC43</accession>
<keyword evidence="9" id="KW-1133">Transmembrane helix</keyword>
<evidence type="ECO:0000256" key="4">
    <source>
        <dbReference type="ARBA" id="ARBA00022679"/>
    </source>
</evidence>
<proteinExistence type="predicted"/>
<dbReference type="Gene3D" id="3.30.565.10">
    <property type="entry name" value="Histidine kinase-like ATPase, C-terminal domain"/>
    <property type="match status" value="1"/>
</dbReference>
<keyword evidence="4" id="KW-0808">Transferase</keyword>
<evidence type="ECO:0000259" key="10">
    <source>
        <dbReference type="Pfam" id="PF07730"/>
    </source>
</evidence>
<evidence type="ECO:0000256" key="7">
    <source>
        <dbReference type="ARBA" id="ARBA00022840"/>
    </source>
</evidence>
<dbReference type="InterPro" id="IPR050482">
    <property type="entry name" value="Sensor_HK_TwoCompSys"/>
</dbReference>
<evidence type="ECO:0000256" key="6">
    <source>
        <dbReference type="ARBA" id="ARBA00022777"/>
    </source>
</evidence>
<reference evidence="11 12" key="1">
    <citation type="submission" date="2023-05" db="EMBL/GenBank/DDBJ databases">
        <title>Actinoplanes sp. NEAU-A12 genome sequencing.</title>
        <authorList>
            <person name="Wang Z.-S."/>
        </authorList>
    </citation>
    <scope>NUCLEOTIDE SEQUENCE [LARGE SCALE GENOMIC DNA]</scope>
    <source>
        <strain evidence="11 12">NEAU-A12</strain>
    </source>
</reference>
<evidence type="ECO:0000256" key="8">
    <source>
        <dbReference type="ARBA" id="ARBA00023012"/>
    </source>
</evidence>
<dbReference type="GO" id="GO:0016301">
    <property type="term" value="F:kinase activity"/>
    <property type="evidence" value="ECO:0007669"/>
    <property type="project" value="UniProtKB-KW"/>
</dbReference>
<evidence type="ECO:0000313" key="12">
    <source>
        <dbReference type="Proteomes" id="UP001241758"/>
    </source>
</evidence>
<dbReference type="RefSeq" id="WP_282756589.1">
    <property type="nucleotide sequence ID" value="NZ_JASCTH010000001.1"/>
</dbReference>
<dbReference type="SUPFAM" id="SSF55874">
    <property type="entry name" value="ATPase domain of HSP90 chaperone/DNA topoisomerase II/histidine kinase"/>
    <property type="match status" value="1"/>
</dbReference>
<dbReference type="InterPro" id="IPR011712">
    <property type="entry name" value="Sig_transdc_His_kin_sub3_dim/P"/>
</dbReference>
<evidence type="ECO:0000256" key="1">
    <source>
        <dbReference type="ARBA" id="ARBA00000085"/>
    </source>
</evidence>
<keyword evidence="3" id="KW-0597">Phosphoprotein</keyword>
<evidence type="ECO:0000256" key="3">
    <source>
        <dbReference type="ARBA" id="ARBA00022553"/>
    </source>
</evidence>
<dbReference type="EC" id="2.7.13.3" evidence="2"/>
<sequence length="287" mass="30281">MNAHPRPAWRNRAVPVIAVVAVVVIMAMCTVGTSGPLARMIPVAIGGGAATAAVWAVRRWRTDRAAYERRLTEWAATEAVLAERLRIARDLHDLVSHGLGLITVRAAATRHLPTSDEMRAALDDIERTSRDATGELRRMLTVLREPASPGPRVPGPRAPVEGLEALPDIVRAAERAGLRPRLTVEPLGVVSSGVQVAICRTVREGLANTARHAGPADVALRVRRDGPVVVVSVADNGPAGAWRPTPGAGHGLAGLRERVGSLGGTLTAEPVDGGFRLVARIPDGTAR</sequence>
<dbReference type="CDD" id="cd16917">
    <property type="entry name" value="HATPase_UhpB-NarQ-NarX-like"/>
    <property type="match status" value="1"/>
</dbReference>
<protein>
    <recommendedName>
        <fullName evidence="2">histidine kinase</fullName>
        <ecNumber evidence="2">2.7.13.3</ecNumber>
    </recommendedName>
</protein>
<comment type="caution">
    <text evidence="11">The sequence shown here is derived from an EMBL/GenBank/DDBJ whole genome shotgun (WGS) entry which is preliminary data.</text>
</comment>
<dbReference type="Pfam" id="PF07730">
    <property type="entry name" value="HisKA_3"/>
    <property type="match status" value="1"/>
</dbReference>
<organism evidence="11 12">
    <name type="scientific">Actinoplanes sandaracinus</name>
    <dbReference type="NCBI Taxonomy" id="3045177"/>
    <lineage>
        <taxon>Bacteria</taxon>
        <taxon>Bacillati</taxon>
        <taxon>Actinomycetota</taxon>
        <taxon>Actinomycetes</taxon>
        <taxon>Micromonosporales</taxon>
        <taxon>Micromonosporaceae</taxon>
        <taxon>Actinoplanes</taxon>
    </lineage>
</organism>
<name>A0ABT6WC43_9ACTN</name>
<keyword evidence="6 11" id="KW-0418">Kinase</keyword>
<feature type="transmembrane region" description="Helical" evidence="9">
    <location>
        <begin position="12"/>
        <end position="33"/>
    </location>
</feature>
<dbReference type="PANTHER" id="PTHR24421">
    <property type="entry name" value="NITRATE/NITRITE SENSOR PROTEIN NARX-RELATED"/>
    <property type="match status" value="1"/>
</dbReference>
<keyword evidence="8" id="KW-0902">Two-component regulatory system</keyword>
<feature type="transmembrane region" description="Helical" evidence="9">
    <location>
        <begin position="39"/>
        <end position="57"/>
    </location>
</feature>
<dbReference type="PANTHER" id="PTHR24421:SF10">
    <property type="entry name" value="NITRATE_NITRITE SENSOR PROTEIN NARQ"/>
    <property type="match status" value="1"/>
</dbReference>
<dbReference type="InterPro" id="IPR036890">
    <property type="entry name" value="HATPase_C_sf"/>
</dbReference>
<dbReference type="Proteomes" id="UP001241758">
    <property type="component" value="Unassembled WGS sequence"/>
</dbReference>
<keyword evidence="9" id="KW-0812">Transmembrane</keyword>
<keyword evidence="9" id="KW-0472">Membrane</keyword>
<evidence type="ECO:0000313" key="11">
    <source>
        <dbReference type="EMBL" id="MDI6097276.1"/>
    </source>
</evidence>
<dbReference type="EMBL" id="JASCTH010000001">
    <property type="protein sequence ID" value="MDI6097276.1"/>
    <property type="molecule type" value="Genomic_DNA"/>
</dbReference>
<feature type="domain" description="Signal transduction histidine kinase subgroup 3 dimerisation and phosphoacceptor" evidence="10">
    <location>
        <begin position="83"/>
        <end position="146"/>
    </location>
</feature>
<keyword evidence="12" id="KW-1185">Reference proteome</keyword>
<evidence type="ECO:0000256" key="9">
    <source>
        <dbReference type="SAM" id="Phobius"/>
    </source>
</evidence>